<gene>
    <name evidence="1" type="ORF">I7I52_07035</name>
</gene>
<evidence type="ECO:0000313" key="2">
    <source>
        <dbReference type="Proteomes" id="UP000670092"/>
    </source>
</evidence>
<dbReference type="AlphaFoldDB" id="A0A8H7YSI2"/>
<protein>
    <submittedName>
        <fullName evidence="1">Uncharacterized protein</fullName>
    </submittedName>
</protein>
<comment type="caution">
    <text evidence="1">The sequence shown here is derived from an EMBL/GenBank/DDBJ whole genome shotgun (WGS) entry which is preliminary data.</text>
</comment>
<sequence>MEHTTFLGKKMDDEQRNIAQQLEKRRALRRGQSQTRLWDMLDWRKRKSMHCAQICPLALRPLVFIGCPSWQGDHRSLTFFSFAGVAVCNSRM</sequence>
<name>A0A8H7YSI2_AJECA</name>
<proteinExistence type="predicted"/>
<accession>A0A8H7YSI2</accession>
<dbReference type="VEuPathDB" id="FungiDB:I7I52_07035"/>
<evidence type="ECO:0000313" key="1">
    <source>
        <dbReference type="EMBL" id="KAG5296396.1"/>
    </source>
</evidence>
<dbReference type="EMBL" id="JAEVHI010000003">
    <property type="protein sequence ID" value="KAG5296396.1"/>
    <property type="molecule type" value="Genomic_DNA"/>
</dbReference>
<reference evidence="1 2" key="1">
    <citation type="submission" date="2021-01" db="EMBL/GenBank/DDBJ databases">
        <title>Chromosome-level genome assembly of a human fungal pathogen reveals clustering of transcriptionally co-regulated genes.</title>
        <authorList>
            <person name="Voorhies M."/>
            <person name="Cohen S."/>
            <person name="Shea T.P."/>
            <person name="Petrus S."/>
            <person name="Munoz J.F."/>
            <person name="Poplawski S."/>
            <person name="Goldman W.E."/>
            <person name="Michael T."/>
            <person name="Cuomo C.A."/>
            <person name="Sil A."/>
            <person name="Beyhan S."/>
        </authorList>
    </citation>
    <scope>NUCLEOTIDE SEQUENCE [LARGE SCALE GENOMIC DNA]</scope>
    <source>
        <strain evidence="1 2">G184AR</strain>
    </source>
</reference>
<dbReference type="Proteomes" id="UP000670092">
    <property type="component" value="Unassembled WGS sequence"/>
</dbReference>
<organism evidence="1 2">
    <name type="scientific">Ajellomyces capsulatus</name>
    <name type="common">Darling's disease fungus</name>
    <name type="synonym">Histoplasma capsulatum</name>
    <dbReference type="NCBI Taxonomy" id="5037"/>
    <lineage>
        <taxon>Eukaryota</taxon>
        <taxon>Fungi</taxon>
        <taxon>Dikarya</taxon>
        <taxon>Ascomycota</taxon>
        <taxon>Pezizomycotina</taxon>
        <taxon>Eurotiomycetes</taxon>
        <taxon>Eurotiomycetidae</taxon>
        <taxon>Onygenales</taxon>
        <taxon>Ajellomycetaceae</taxon>
        <taxon>Histoplasma</taxon>
    </lineage>
</organism>